<keyword evidence="4 7" id="KW-0547">Nucleotide-binding</keyword>
<dbReference type="NCBIfam" id="TIGR02432">
    <property type="entry name" value="lysidine_TilS_N"/>
    <property type="match status" value="1"/>
</dbReference>
<dbReference type="EMBL" id="AYSV01000098">
    <property type="protein sequence ID" value="ETD69202.1"/>
    <property type="molecule type" value="Genomic_DNA"/>
</dbReference>
<dbReference type="SUPFAM" id="SSF52402">
    <property type="entry name" value="Adenine nucleotide alpha hydrolases-like"/>
    <property type="match status" value="1"/>
</dbReference>
<proteinExistence type="inferred from homology"/>
<comment type="domain">
    <text evidence="7">The N-terminal region contains the highly conserved SGGXDS motif, predicted to be a P-loop motif involved in ATP binding.</text>
</comment>
<dbReference type="InterPro" id="IPR012795">
    <property type="entry name" value="tRNA_Ile_lys_synt_N"/>
</dbReference>
<accession>V8G0I0</accession>
<keyword evidence="3 7" id="KW-0819">tRNA processing</keyword>
<dbReference type="InterPro" id="IPR014729">
    <property type="entry name" value="Rossmann-like_a/b/a_fold"/>
</dbReference>
<keyword evidence="5 7" id="KW-0067">ATP-binding</keyword>
<evidence type="ECO:0000259" key="9">
    <source>
        <dbReference type="Pfam" id="PF09179"/>
    </source>
</evidence>
<dbReference type="EC" id="6.3.4.19" evidence="7"/>
<dbReference type="InterPro" id="IPR012094">
    <property type="entry name" value="tRNA_Ile_lys_synt"/>
</dbReference>
<sequence>MVESLKKINTFWSNDKASRLYKPLAELFATLRHQSLVIGFSGGADSAMLAVCASQLAKDYDIRLYALHIHHGLMSNADKWVEQCQQLCEHLAIPFSVSYVTVDKKSGLGIEGAAREARYQAFADYAKAHQISHFLLAHHLDDQAETLLLRLLRGSGIKGMRGMSSISKKDGLVFHRPWLGCERQLILDLAEEFAAQTGWQAVQDESNYDTQYKRGALRVTLSPALNQYWPSWKQNLARHARLMDEAQAIMDDMAVLDFQHLSVSEDQHSFCLKAWRELPPYRQSNVLRYWLALLGLQMPTDKRLQQWLKQLREVHQLGYDREVKLEHEQWIIYVRKGKVILSDNKKIAQ</sequence>
<protein>
    <recommendedName>
        <fullName evidence="7">tRNA(Ile)-lysidine synthase</fullName>
        <ecNumber evidence="7">6.3.4.19</ecNumber>
    </recommendedName>
    <alternativeName>
        <fullName evidence="7">tRNA(Ile)-2-lysyl-cytidine synthase</fullName>
    </alternativeName>
    <alternativeName>
        <fullName evidence="7">tRNA(Ile)-lysidine synthetase</fullName>
    </alternativeName>
</protein>
<comment type="function">
    <text evidence="7">Ligates lysine onto the cytidine present at position 34 of the AUA codon-specific tRNA(Ile) that contains the anticodon CAU, in an ATP-dependent manner. Cytidine is converted to lysidine, thus changing the amino acid specificity of the tRNA from methionine to isoleucine.</text>
</comment>
<dbReference type="GO" id="GO:0005524">
    <property type="term" value="F:ATP binding"/>
    <property type="evidence" value="ECO:0007669"/>
    <property type="project" value="UniProtKB-UniRule"/>
</dbReference>
<gene>
    <name evidence="7" type="primary">tilS</name>
    <name evidence="10" type="ORF">V757_09380</name>
</gene>
<dbReference type="CDD" id="cd01992">
    <property type="entry name" value="TilS_N"/>
    <property type="match status" value="1"/>
</dbReference>
<evidence type="ECO:0000256" key="4">
    <source>
        <dbReference type="ARBA" id="ARBA00022741"/>
    </source>
</evidence>
<evidence type="ECO:0000256" key="7">
    <source>
        <dbReference type="HAMAP-Rule" id="MF_01161"/>
    </source>
</evidence>
<feature type="domain" description="tRNA(Ile)-lysidine synthase substrate-binding" evidence="9">
    <location>
        <begin position="271"/>
        <end position="313"/>
    </location>
</feature>
<comment type="caution">
    <text evidence="10">The sequence shown here is derived from an EMBL/GenBank/DDBJ whole genome shotgun (WGS) entry which is preliminary data.</text>
</comment>
<evidence type="ECO:0000256" key="3">
    <source>
        <dbReference type="ARBA" id="ARBA00022694"/>
    </source>
</evidence>
<dbReference type="PATRIC" id="fig|1414851.3.peg.1943"/>
<dbReference type="Gene3D" id="1.20.59.20">
    <property type="match status" value="1"/>
</dbReference>
<evidence type="ECO:0000256" key="5">
    <source>
        <dbReference type="ARBA" id="ARBA00022840"/>
    </source>
</evidence>
<feature type="binding site" evidence="7">
    <location>
        <begin position="41"/>
        <end position="46"/>
    </location>
    <ligand>
        <name>ATP</name>
        <dbReference type="ChEBI" id="CHEBI:30616"/>
    </ligand>
</feature>
<dbReference type="PANTHER" id="PTHR43033:SF1">
    <property type="entry name" value="TRNA(ILE)-LYSIDINE SYNTHASE-RELATED"/>
    <property type="match status" value="1"/>
</dbReference>
<organism evidence="10 11">
    <name type="scientific">Pelistega indica</name>
    <dbReference type="NCBI Taxonomy" id="1414851"/>
    <lineage>
        <taxon>Bacteria</taxon>
        <taxon>Pseudomonadati</taxon>
        <taxon>Pseudomonadota</taxon>
        <taxon>Betaproteobacteria</taxon>
        <taxon>Burkholderiales</taxon>
        <taxon>Alcaligenaceae</taxon>
        <taxon>Pelistega</taxon>
    </lineage>
</organism>
<dbReference type="Proteomes" id="UP000018766">
    <property type="component" value="Unassembled WGS sequence"/>
</dbReference>
<comment type="subcellular location">
    <subcellularLocation>
        <location evidence="7">Cytoplasm</location>
    </subcellularLocation>
</comment>
<comment type="similarity">
    <text evidence="7">Belongs to the tRNA(Ile)-lysidine synthase family.</text>
</comment>
<dbReference type="AlphaFoldDB" id="V8G0I0"/>
<dbReference type="SUPFAM" id="SSF82829">
    <property type="entry name" value="MesJ substrate recognition domain-like"/>
    <property type="match status" value="1"/>
</dbReference>
<evidence type="ECO:0000256" key="6">
    <source>
        <dbReference type="ARBA" id="ARBA00048539"/>
    </source>
</evidence>
<dbReference type="OrthoDB" id="9807403at2"/>
<feature type="domain" description="tRNA(Ile)-lysidine/2-thiocytidine synthase N-terminal" evidence="8">
    <location>
        <begin position="36"/>
        <end position="218"/>
    </location>
</feature>
<dbReference type="Gene3D" id="3.40.50.620">
    <property type="entry name" value="HUPs"/>
    <property type="match status" value="1"/>
</dbReference>
<evidence type="ECO:0000313" key="11">
    <source>
        <dbReference type="Proteomes" id="UP000018766"/>
    </source>
</evidence>
<dbReference type="GO" id="GO:0006400">
    <property type="term" value="P:tRNA modification"/>
    <property type="evidence" value="ECO:0007669"/>
    <property type="project" value="UniProtKB-UniRule"/>
</dbReference>
<dbReference type="Pfam" id="PF09179">
    <property type="entry name" value="TilS"/>
    <property type="match status" value="1"/>
</dbReference>
<comment type="catalytic activity">
    <reaction evidence="6 7">
        <text>cytidine(34) in tRNA(Ile2) + L-lysine + ATP = lysidine(34) in tRNA(Ile2) + AMP + diphosphate + H(+)</text>
        <dbReference type="Rhea" id="RHEA:43744"/>
        <dbReference type="Rhea" id="RHEA-COMP:10625"/>
        <dbReference type="Rhea" id="RHEA-COMP:10670"/>
        <dbReference type="ChEBI" id="CHEBI:15378"/>
        <dbReference type="ChEBI" id="CHEBI:30616"/>
        <dbReference type="ChEBI" id="CHEBI:32551"/>
        <dbReference type="ChEBI" id="CHEBI:33019"/>
        <dbReference type="ChEBI" id="CHEBI:82748"/>
        <dbReference type="ChEBI" id="CHEBI:83665"/>
        <dbReference type="ChEBI" id="CHEBI:456215"/>
        <dbReference type="EC" id="6.3.4.19"/>
    </reaction>
</comment>
<keyword evidence="2 7" id="KW-0436">Ligase</keyword>
<dbReference type="HAMAP" id="MF_01161">
    <property type="entry name" value="tRNA_Ile_lys_synt"/>
    <property type="match status" value="1"/>
</dbReference>
<dbReference type="GO" id="GO:0032267">
    <property type="term" value="F:tRNA(Ile)-lysidine synthase activity"/>
    <property type="evidence" value="ECO:0007669"/>
    <property type="project" value="UniProtKB-EC"/>
</dbReference>
<dbReference type="Pfam" id="PF01171">
    <property type="entry name" value="ATP_bind_3"/>
    <property type="match status" value="1"/>
</dbReference>
<reference evidence="10 11" key="1">
    <citation type="submission" date="2013-11" db="EMBL/GenBank/DDBJ databases">
        <title>Genomic analysis of Pelistega sp. HM-7.</title>
        <authorList>
            <person name="Kumbhare S.V."/>
            <person name="Shetty S.A."/>
            <person name="Sharma O."/>
            <person name="Dhotre D.P."/>
        </authorList>
    </citation>
    <scope>NUCLEOTIDE SEQUENCE [LARGE SCALE GENOMIC DNA]</scope>
    <source>
        <strain evidence="10 11">HM-7</strain>
    </source>
</reference>
<evidence type="ECO:0000259" key="8">
    <source>
        <dbReference type="Pfam" id="PF01171"/>
    </source>
</evidence>
<dbReference type="GO" id="GO:0005737">
    <property type="term" value="C:cytoplasm"/>
    <property type="evidence" value="ECO:0007669"/>
    <property type="project" value="UniProtKB-SubCell"/>
</dbReference>
<dbReference type="InterPro" id="IPR011063">
    <property type="entry name" value="TilS/TtcA_N"/>
</dbReference>
<keyword evidence="11" id="KW-1185">Reference proteome</keyword>
<evidence type="ECO:0000256" key="2">
    <source>
        <dbReference type="ARBA" id="ARBA00022598"/>
    </source>
</evidence>
<dbReference type="PANTHER" id="PTHR43033">
    <property type="entry name" value="TRNA(ILE)-LYSIDINE SYNTHASE-RELATED"/>
    <property type="match status" value="1"/>
</dbReference>
<dbReference type="InterPro" id="IPR015262">
    <property type="entry name" value="tRNA_Ile_lys_synt_subst-bd"/>
</dbReference>
<evidence type="ECO:0000313" key="10">
    <source>
        <dbReference type="EMBL" id="ETD69202.1"/>
    </source>
</evidence>
<keyword evidence="1 7" id="KW-0963">Cytoplasm</keyword>
<name>V8G0I0_9BURK</name>
<evidence type="ECO:0000256" key="1">
    <source>
        <dbReference type="ARBA" id="ARBA00022490"/>
    </source>
</evidence>